<dbReference type="NCBIfam" id="TIGR03027">
    <property type="entry name" value="pepcterm_export"/>
    <property type="match status" value="1"/>
</dbReference>
<dbReference type="Proteomes" id="UP001548189">
    <property type="component" value="Unassembled WGS sequence"/>
</dbReference>
<feature type="domain" description="Soluble ligand binding" evidence="3">
    <location>
        <begin position="121"/>
        <end position="173"/>
    </location>
</feature>
<dbReference type="PROSITE" id="PS51257">
    <property type="entry name" value="PROKAR_LIPOPROTEIN"/>
    <property type="match status" value="1"/>
</dbReference>
<dbReference type="PANTHER" id="PTHR33619">
    <property type="entry name" value="POLYSACCHARIDE EXPORT PROTEIN GFCE-RELATED"/>
    <property type="match status" value="1"/>
</dbReference>
<evidence type="ECO:0000259" key="2">
    <source>
        <dbReference type="Pfam" id="PF02563"/>
    </source>
</evidence>
<evidence type="ECO:0000313" key="4">
    <source>
        <dbReference type="EMBL" id="MET1256770.1"/>
    </source>
</evidence>
<evidence type="ECO:0000313" key="5">
    <source>
        <dbReference type="Proteomes" id="UP001548189"/>
    </source>
</evidence>
<dbReference type="EMBL" id="JBEVCJ010000026">
    <property type="protein sequence ID" value="MET1256770.1"/>
    <property type="molecule type" value="Genomic_DNA"/>
</dbReference>
<keyword evidence="5" id="KW-1185">Reference proteome</keyword>
<gene>
    <name evidence="4" type="ORF">ABVT43_16630</name>
</gene>
<dbReference type="InterPro" id="IPR019554">
    <property type="entry name" value="Soluble_ligand-bd"/>
</dbReference>
<dbReference type="Gene3D" id="3.10.560.10">
    <property type="entry name" value="Outer membrane lipoprotein wza domain like"/>
    <property type="match status" value="1"/>
</dbReference>
<proteinExistence type="predicted"/>
<dbReference type="RefSeq" id="WP_353897352.1">
    <property type="nucleotide sequence ID" value="NZ_JBEVCJ010000026.1"/>
</dbReference>
<protein>
    <submittedName>
        <fullName evidence="4">XrtA/PEP-CTERM system exopolysaccharide export protein</fullName>
    </submittedName>
</protein>
<evidence type="ECO:0000256" key="1">
    <source>
        <dbReference type="ARBA" id="ARBA00022729"/>
    </source>
</evidence>
<dbReference type="Pfam" id="PF02563">
    <property type="entry name" value="Poly_export"/>
    <property type="match status" value="1"/>
</dbReference>
<dbReference type="Pfam" id="PF10531">
    <property type="entry name" value="SLBB"/>
    <property type="match status" value="1"/>
</dbReference>
<reference evidence="4 5" key="1">
    <citation type="submission" date="2024-06" db="EMBL/GenBank/DDBJ databases">
        <authorList>
            <person name="Li F."/>
        </authorList>
    </citation>
    <scope>NUCLEOTIDE SEQUENCE [LARGE SCALE GENOMIC DNA]</scope>
    <source>
        <strain evidence="4 5">GXAS 311</strain>
    </source>
</reference>
<dbReference type="Gene3D" id="3.30.1950.10">
    <property type="entry name" value="wza like domain"/>
    <property type="match status" value="1"/>
</dbReference>
<sequence>MRILIQLLLVVALIGCNSAPKKQEVSVFQPNQDKKLLVSQYYIGVDDQVQVNVWKSPDLSISVPVRPDGIISVPLIGEVVAGGRTPVEVADEITEKLSHFIRDPQVSVILVELRSHEFLSRVRVTGAVRNPISINFRQGMTVLDAVLEAGGLNEFASANSSKLFRKVDGKVEKYDVDLFDILNDGKMKTNFEMQPGDILSVPERVF</sequence>
<dbReference type="InterPro" id="IPR003715">
    <property type="entry name" value="Poly_export_N"/>
</dbReference>
<evidence type="ECO:0000259" key="3">
    <source>
        <dbReference type="Pfam" id="PF10531"/>
    </source>
</evidence>
<dbReference type="PANTHER" id="PTHR33619:SF3">
    <property type="entry name" value="POLYSACCHARIDE EXPORT PROTEIN GFCE-RELATED"/>
    <property type="match status" value="1"/>
</dbReference>
<accession>A0ABV2BXV7</accession>
<organism evidence="4 5">
    <name type="scientific">Aliikangiella maris</name>
    <dbReference type="NCBI Taxonomy" id="3162458"/>
    <lineage>
        <taxon>Bacteria</taxon>
        <taxon>Pseudomonadati</taxon>
        <taxon>Pseudomonadota</taxon>
        <taxon>Gammaproteobacteria</taxon>
        <taxon>Oceanospirillales</taxon>
        <taxon>Pleioneaceae</taxon>
        <taxon>Aliikangiella</taxon>
    </lineage>
</organism>
<dbReference type="InterPro" id="IPR049712">
    <property type="entry name" value="Poly_export"/>
</dbReference>
<comment type="caution">
    <text evidence="4">The sequence shown here is derived from an EMBL/GenBank/DDBJ whole genome shotgun (WGS) entry which is preliminary data.</text>
</comment>
<name>A0ABV2BXV7_9GAMM</name>
<keyword evidence="1" id="KW-0732">Signal</keyword>
<feature type="domain" description="Polysaccharide export protein N-terminal" evidence="2">
    <location>
        <begin position="39"/>
        <end position="110"/>
    </location>
</feature>
<dbReference type="InterPro" id="IPR017477">
    <property type="entry name" value="PEP-CTERM_polysacc_export"/>
</dbReference>